<keyword evidence="5 11" id="KW-0418">Kinase</keyword>
<evidence type="ECO:0000256" key="6">
    <source>
        <dbReference type="ARBA" id="ARBA00022840"/>
    </source>
</evidence>
<dbReference type="InParanoid" id="A0A078ATM2"/>
<dbReference type="GO" id="GO:0005524">
    <property type="term" value="F:ATP binding"/>
    <property type="evidence" value="ECO:0007669"/>
    <property type="project" value="UniProtKB-KW"/>
</dbReference>
<dbReference type="SMART" id="SM00220">
    <property type="entry name" value="S_TKc"/>
    <property type="match status" value="1"/>
</dbReference>
<feature type="compositionally biased region" description="Polar residues" evidence="9">
    <location>
        <begin position="662"/>
        <end position="683"/>
    </location>
</feature>
<dbReference type="InterPro" id="IPR051131">
    <property type="entry name" value="NEK_Ser/Thr_kinase_NIMA"/>
</dbReference>
<feature type="domain" description="Protein kinase" evidence="10">
    <location>
        <begin position="1"/>
        <end position="223"/>
    </location>
</feature>
<evidence type="ECO:0000256" key="4">
    <source>
        <dbReference type="ARBA" id="ARBA00022741"/>
    </source>
</evidence>
<dbReference type="InterPro" id="IPR008271">
    <property type="entry name" value="Ser/Thr_kinase_AS"/>
</dbReference>
<protein>
    <recommendedName>
        <fullName evidence="1">non-specific serine/threonine protein kinase</fullName>
        <ecNumber evidence="1">2.7.11.1</ecNumber>
    </recommendedName>
</protein>
<accession>A0A078ATM2</accession>
<feature type="region of interest" description="Disordered" evidence="9">
    <location>
        <begin position="659"/>
        <end position="683"/>
    </location>
</feature>
<proteinExistence type="predicted"/>
<dbReference type="InterPro" id="IPR011009">
    <property type="entry name" value="Kinase-like_dom_sf"/>
</dbReference>
<feature type="region of interest" description="Disordered" evidence="9">
    <location>
        <begin position="265"/>
        <end position="344"/>
    </location>
</feature>
<dbReference type="OMA" id="QYKTNQH"/>
<evidence type="ECO:0000313" key="12">
    <source>
        <dbReference type="Proteomes" id="UP000039865"/>
    </source>
</evidence>
<dbReference type="PANTHER" id="PTHR44899">
    <property type="entry name" value="CAMK FAMILY PROTEIN KINASE"/>
    <property type="match status" value="1"/>
</dbReference>
<dbReference type="PROSITE" id="PS50011">
    <property type="entry name" value="PROTEIN_KINASE_DOM"/>
    <property type="match status" value="1"/>
</dbReference>
<keyword evidence="4" id="KW-0547">Nucleotide-binding</keyword>
<evidence type="ECO:0000256" key="7">
    <source>
        <dbReference type="ARBA" id="ARBA00047899"/>
    </source>
</evidence>
<evidence type="ECO:0000256" key="5">
    <source>
        <dbReference type="ARBA" id="ARBA00022777"/>
    </source>
</evidence>
<feature type="compositionally biased region" description="Polar residues" evidence="9">
    <location>
        <begin position="369"/>
        <end position="387"/>
    </location>
</feature>
<dbReference type="AlphaFoldDB" id="A0A078ATM2"/>
<feature type="compositionally biased region" description="Polar residues" evidence="9">
    <location>
        <begin position="333"/>
        <end position="344"/>
    </location>
</feature>
<comment type="catalytic activity">
    <reaction evidence="8">
        <text>L-seryl-[protein] + ATP = O-phospho-L-seryl-[protein] + ADP + H(+)</text>
        <dbReference type="Rhea" id="RHEA:17989"/>
        <dbReference type="Rhea" id="RHEA-COMP:9863"/>
        <dbReference type="Rhea" id="RHEA-COMP:11604"/>
        <dbReference type="ChEBI" id="CHEBI:15378"/>
        <dbReference type="ChEBI" id="CHEBI:29999"/>
        <dbReference type="ChEBI" id="CHEBI:30616"/>
        <dbReference type="ChEBI" id="CHEBI:83421"/>
        <dbReference type="ChEBI" id="CHEBI:456216"/>
        <dbReference type="EC" id="2.7.11.1"/>
    </reaction>
</comment>
<dbReference type="EC" id="2.7.11.1" evidence="1"/>
<organism evidence="11 12">
    <name type="scientific">Stylonychia lemnae</name>
    <name type="common">Ciliate</name>
    <dbReference type="NCBI Taxonomy" id="5949"/>
    <lineage>
        <taxon>Eukaryota</taxon>
        <taxon>Sar</taxon>
        <taxon>Alveolata</taxon>
        <taxon>Ciliophora</taxon>
        <taxon>Intramacronucleata</taxon>
        <taxon>Spirotrichea</taxon>
        <taxon>Stichotrichia</taxon>
        <taxon>Sporadotrichida</taxon>
        <taxon>Oxytrichidae</taxon>
        <taxon>Stylonychinae</taxon>
        <taxon>Stylonychia</taxon>
    </lineage>
</organism>
<evidence type="ECO:0000256" key="2">
    <source>
        <dbReference type="ARBA" id="ARBA00022527"/>
    </source>
</evidence>
<feature type="compositionally biased region" description="Basic and acidic residues" evidence="9">
    <location>
        <begin position="312"/>
        <end position="322"/>
    </location>
</feature>
<keyword evidence="12" id="KW-1185">Reference proteome</keyword>
<dbReference type="GO" id="GO:0004674">
    <property type="term" value="F:protein serine/threonine kinase activity"/>
    <property type="evidence" value="ECO:0007669"/>
    <property type="project" value="UniProtKB-KW"/>
</dbReference>
<keyword evidence="2" id="KW-0723">Serine/threonine-protein kinase</keyword>
<dbReference type="Gene3D" id="1.10.510.10">
    <property type="entry name" value="Transferase(Phosphotransferase) domain 1"/>
    <property type="match status" value="1"/>
</dbReference>
<evidence type="ECO:0000256" key="9">
    <source>
        <dbReference type="SAM" id="MobiDB-lite"/>
    </source>
</evidence>
<name>A0A078ATM2_STYLE</name>
<dbReference type="EMBL" id="CCKQ01012925">
    <property type="protein sequence ID" value="CDW84557.1"/>
    <property type="molecule type" value="Genomic_DNA"/>
</dbReference>
<dbReference type="PROSITE" id="PS00108">
    <property type="entry name" value="PROTEIN_KINASE_ST"/>
    <property type="match status" value="1"/>
</dbReference>
<reference evidence="11 12" key="1">
    <citation type="submission" date="2014-06" db="EMBL/GenBank/DDBJ databases">
        <authorList>
            <person name="Swart Estienne"/>
        </authorList>
    </citation>
    <scope>NUCLEOTIDE SEQUENCE [LARGE SCALE GENOMIC DNA]</scope>
    <source>
        <strain evidence="11 12">130c</strain>
    </source>
</reference>
<feature type="region of interest" description="Disordered" evidence="9">
    <location>
        <begin position="357"/>
        <end position="387"/>
    </location>
</feature>
<evidence type="ECO:0000256" key="1">
    <source>
        <dbReference type="ARBA" id="ARBA00012513"/>
    </source>
</evidence>
<dbReference type="Pfam" id="PF00069">
    <property type="entry name" value="Pkinase"/>
    <property type="match status" value="1"/>
</dbReference>
<dbReference type="PANTHER" id="PTHR44899:SF3">
    <property type="entry name" value="SERINE_THREONINE-PROTEIN KINASE NEK1"/>
    <property type="match status" value="1"/>
</dbReference>
<evidence type="ECO:0000256" key="3">
    <source>
        <dbReference type="ARBA" id="ARBA00022679"/>
    </source>
</evidence>
<evidence type="ECO:0000313" key="11">
    <source>
        <dbReference type="EMBL" id="CDW84557.1"/>
    </source>
</evidence>
<dbReference type="SUPFAM" id="SSF56112">
    <property type="entry name" value="Protein kinase-like (PK-like)"/>
    <property type="match status" value="1"/>
</dbReference>
<dbReference type="Proteomes" id="UP000039865">
    <property type="component" value="Unassembled WGS sequence"/>
</dbReference>
<gene>
    <name evidence="11" type="primary">Contig2147.g2306</name>
    <name evidence="11" type="ORF">STYLEM_13622</name>
</gene>
<evidence type="ECO:0000256" key="8">
    <source>
        <dbReference type="ARBA" id="ARBA00048679"/>
    </source>
</evidence>
<comment type="catalytic activity">
    <reaction evidence="7">
        <text>L-threonyl-[protein] + ATP = O-phospho-L-threonyl-[protein] + ADP + H(+)</text>
        <dbReference type="Rhea" id="RHEA:46608"/>
        <dbReference type="Rhea" id="RHEA-COMP:11060"/>
        <dbReference type="Rhea" id="RHEA-COMP:11605"/>
        <dbReference type="ChEBI" id="CHEBI:15378"/>
        <dbReference type="ChEBI" id="CHEBI:30013"/>
        <dbReference type="ChEBI" id="CHEBI:30616"/>
        <dbReference type="ChEBI" id="CHEBI:61977"/>
        <dbReference type="ChEBI" id="CHEBI:456216"/>
        <dbReference type="EC" id="2.7.11.1"/>
    </reaction>
</comment>
<evidence type="ECO:0000259" key="10">
    <source>
        <dbReference type="PROSITE" id="PS50011"/>
    </source>
</evidence>
<feature type="compositionally biased region" description="Basic and acidic residues" evidence="9">
    <location>
        <begin position="265"/>
        <end position="288"/>
    </location>
</feature>
<sequence>MKLSEKEKENALNEVRILASIEHPNIAGYKEAFFEESTSSLCIVMEYADGGDLLSKINSLKKEGKHMKEEDVWSIFYQMVVGLQALHKVKIVHRDIKCANVFLTKEGFVKLGDLNVSKIAKMGVLKTQTGTPYYASPEVWQDKPYDKRSDIWSLGCVLYELIALHPPFEAKDMQGLYKKVLTGVYPKIPSSYSSDLNAMLKALLQVEPKNRPTTKQIMHLPVFIGKYNEIRENKAKDFEDEHTYDDQNMLLGTIKVPKNLRLLSERLPKSNYEKKQKKEEDKMSEKGNKSVIQDQLHSIQEEEVPSGQKQQIPEDSKIKEYASKPPIVRNGKAGSQRSLSAKQNQNGIVQNQLAEKGQQIMQKHRQISSDRAQGEESTGSKLGRIGQSNINSQERNNQLNQQIQNDAYIKVQQYRKKLYINQLPKSSPSQRNGIADLYYQIAHGKGALIDKHEQKLSKERIVNPQPFEKVVSEIQSHQSVQGPVIQQVHRQDSRQNNHRQLVVEDPLRGNNRIAQQPLPLINAGRQAMNENYTPKYHVPLEKLYGKHNQALISPQQRESNHKLGMPPMMPRTKSKDSLLIYNNLRDVYRNMGGGAQSIVQAGRLESQRLLLDHYKRVDPNNHQIVPIDLKRQNLKHQYIPMSQHGQRGIISTNNGAGMPIPQSRQNMPLASPSQQSVRPQWWG</sequence>
<dbReference type="OrthoDB" id="248923at2759"/>
<keyword evidence="3" id="KW-0808">Transferase</keyword>
<dbReference type="InterPro" id="IPR000719">
    <property type="entry name" value="Prot_kinase_dom"/>
</dbReference>
<keyword evidence="6" id="KW-0067">ATP-binding</keyword>